<dbReference type="InterPro" id="IPR051929">
    <property type="entry name" value="VirAsm_ModProt"/>
</dbReference>
<reference evidence="7 8" key="1">
    <citation type="submission" date="2016-09" db="EMBL/GenBank/DDBJ databases">
        <authorList>
            <person name="Reverchon S."/>
            <person name="Nasser W."/>
            <person name="Leonard S."/>
            <person name="Brochier C."/>
            <person name="Duprey A."/>
        </authorList>
    </citation>
    <scope>NUCLEOTIDE SEQUENCE [LARGE SCALE GENOMIC DNA]</scope>
    <source>
        <strain evidence="7 8">174/2</strain>
    </source>
</reference>
<dbReference type="CDD" id="cd08070">
    <property type="entry name" value="MPN_like"/>
    <property type="match status" value="1"/>
</dbReference>
<evidence type="ECO:0000256" key="4">
    <source>
        <dbReference type="ARBA" id="ARBA00022833"/>
    </source>
</evidence>
<dbReference type="Gene3D" id="3.40.140.10">
    <property type="entry name" value="Cytidine Deaminase, domain 2"/>
    <property type="match status" value="1"/>
</dbReference>
<dbReference type="SUPFAM" id="SSF102712">
    <property type="entry name" value="JAB1/MPN domain"/>
    <property type="match status" value="1"/>
</dbReference>
<gene>
    <name evidence="7" type="ORF">DAQ1742_02335</name>
</gene>
<evidence type="ECO:0000256" key="2">
    <source>
        <dbReference type="ARBA" id="ARBA00022723"/>
    </source>
</evidence>
<dbReference type="PANTHER" id="PTHR34858:SF1">
    <property type="entry name" value="CYSO-CYSTEINE PEPTIDASE"/>
    <property type="match status" value="1"/>
</dbReference>
<keyword evidence="1" id="KW-0645">Protease</keyword>
<evidence type="ECO:0000256" key="1">
    <source>
        <dbReference type="ARBA" id="ARBA00022670"/>
    </source>
</evidence>
<organism evidence="7 8">
    <name type="scientific">Dickeya aquatica</name>
    <dbReference type="NCBI Taxonomy" id="1401087"/>
    <lineage>
        <taxon>Bacteria</taxon>
        <taxon>Pseudomonadati</taxon>
        <taxon>Pseudomonadota</taxon>
        <taxon>Gammaproteobacteria</taxon>
        <taxon>Enterobacterales</taxon>
        <taxon>Pectobacteriaceae</taxon>
        <taxon>Dickeya</taxon>
    </lineage>
</organism>
<keyword evidence="4" id="KW-0862">Zinc</keyword>
<evidence type="ECO:0000259" key="6">
    <source>
        <dbReference type="SMART" id="SM00232"/>
    </source>
</evidence>
<name>A0A375ABC7_9GAMM</name>
<sequence length="142" mass="15983">MIELTTDIAHQIRQEGEKAYPNECCGALLGHFSTNGDARVTAILPIVNARESEEQYHRFVITADDSLRAERTALAQGVDVVGFYHSHPDHPAIPSGYDREHALPFYAYIIVAVAERQAGDLTSWRLTPNRQHFEQERVQTVP</sequence>
<protein>
    <submittedName>
        <fullName evidence="7">Mov34/MPN/PAD-1</fullName>
    </submittedName>
</protein>
<accession>A0A375ABC7</accession>
<dbReference type="GO" id="GO:0008270">
    <property type="term" value="F:zinc ion binding"/>
    <property type="evidence" value="ECO:0007669"/>
    <property type="project" value="TreeGrafter"/>
</dbReference>
<dbReference type="GO" id="GO:0006508">
    <property type="term" value="P:proteolysis"/>
    <property type="evidence" value="ECO:0007669"/>
    <property type="project" value="UniProtKB-KW"/>
</dbReference>
<dbReference type="Pfam" id="PF14464">
    <property type="entry name" value="Prok-JAB"/>
    <property type="match status" value="1"/>
</dbReference>
<keyword evidence="3" id="KW-0378">Hydrolase</keyword>
<dbReference type="KEGG" id="daq:DAQ1742_02335"/>
<evidence type="ECO:0000313" key="7">
    <source>
        <dbReference type="EMBL" id="SLM63226.1"/>
    </source>
</evidence>
<keyword evidence="5" id="KW-0482">Metalloprotease</keyword>
<dbReference type="GO" id="GO:0008235">
    <property type="term" value="F:metalloexopeptidase activity"/>
    <property type="evidence" value="ECO:0007669"/>
    <property type="project" value="TreeGrafter"/>
</dbReference>
<evidence type="ECO:0000313" key="8">
    <source>
        <dbReference type="Proteomes" id="UP000294820"/>
    </source>
</evidence>
<dbReference type="AlphaFoldDB" id="A0A375ABC7"/>
<dbReference type="PANTHER" id="PTHR34858">
    <property type="entry name" value="CYSO-CYSTEINE PEPTIDASE"/>
    <property type="match status" value="1"/>
</dbReference>
<feature type="domain" description="JAB1/MPN/MOV34 metalloenzyme" evidence="6">
    <location>
        <begin position="1"/>
        <end position="138"/>
    </location>
</feature>
<proteinExistence type="predicted"/>
<dbReference type="Proteomes" id="UP000294820">
    <property type="component" value="Chromosome 1"/>
</dbReference>
<dbReference type="InterPro" id="IPR028090">
    <property type="entry name" value="JAB_dom_prok"/>
</dbReference>
<dbReference type="FunFam" id="3.40.140.10:FF:000085">
    <property type="entry name" value="Mov34/MPN/PAD-1 family protein"/>
    <property type="match status" value="1"/>
</dbReference>
<dbReference type="SMART" id="SM00232">
    <property type="entry name" value="JAB_MPN"/>
    <property type="match status" value="1"/>
</dbReference>
<dbReference type="EMBL" id="LT615367">
    <property type="protein sequence ID" value="SLM63226.1"/>
    <property type="molecule type" value="Genomic_DNA"/>
</dbReference>
<evidence type="ECO:0000256" key="3">
    <source>
        <dbReference type="ARBA" id="ARBA00022801"/>
    </source>
</evidence>
<keyword evidence="8" id="KW-1185">Reference proteome</keyword>
<evidence type="ECO:0000256" key="5">
    <source>
        <dbReference type="ARBA" id="ARBA00023049"/>
    </source>
</evidence>
<dbReference type="InterPro" id="IPR000555">
    <property type="entry name" value="JAMM/MPN+_dom"/>
</dbReference>
<keyword evidence="2" id="KW-0479">Metal-binding</keyword>